<comment type="caution">
    <text evidence="6">The sequence shown here is derived from an EMBL/GenBank/DDBJ whole genome shotgun (WGS) entry which is preliminary data.</text>
</comment>
<sequence length="337" mass="36081">MKAICIEKPGEIHVAEIALPQRKEGEALIEVKSMGVCGSDVAAYRFNHPNCHYPLIIGHEIAGIVREIGPNATGIAAGDRVVLDPYLYCGHCYPCSQGHTNCCESLHVLGVQVDGAMCEYVAHPADMLIKIPDSMTWKEAALAEPLTIGIHGIHTMGVQAGEHVTIIGAGTIGLMAALTAKACGAVPILVDVVDGRLQKAREMGLEYTVNSLTEDAEAYIRDLTHGRMSETVMEASGAEAGIANALRYASYLGRIALTGWPKGDVTLPTALITRKELQVRGSRTSVNEFAEAIDLISQGKVDVNPFITVAVPFEELPEHIIGQAQHPDTYLKIVGLL</sequence>
<proteinExistence type="inferred from homology"/>
<dbReference type="GO" id="GO:0008270">
    <property type="term" value="F:zinc ion binding"/>
    <property type="evidence" value="ECO:0007669"/>
    <property type="project" value="InterPro"/>
</dbReference>
<keyword evidence="7" id="KW-1185">Reference proteome</keyword>
<dbReference type="InterPro" id="IPR050129">
    <property type="entry name" value="Zn_alcohol_dh"/>
</dbReference>
<comment type="similarity">
    <text evidence="4">Belongs to the zinc-containing alcohol dehydrogenase family.</text>
</comment>
<dbReference type="GO" id="GO:0016491">
    <property type="term" value="F:oxidoreductase activity"/>
    <property type="evidence" value="ECO:0007669"/>
    <property type="project" value="UniProtKB-KW"/>
</dbReference>
<dbReference type="AlphaFoldDB" id="A0A0J6WYU3"/>
<dbReference type="InterPro" id="IPR002328">
    <property type="entry name" value="ADH_Zn_CS"/>
</dbReference>
<dbReference type="PROSITE" id="PS00059">
    <property type="entry name" value="ADH_ZINC"/>
    <property type="match status" value="1"/>
</dbReference>
<evidence type="ECO:0000259" key="5">
    <source>
        <dbReference type="SMART" id="SM00829"/>
    </source>
</evidence>
<dbReference type="Proteomes" id="UP000036503">
    <property type="component" value="Unassembled WGS sequence"/>
</dbReference>
<dbReference type="InterPro" id="IPR011032">
    <property type="entry name" value="GroES-like_sf"/>
</dbReference>
<dbReference type="Pfam" id="PF08240">
    <property type="entry name" value="ADH_N"/>
    <property type="match status" value="1"/>
</dbReference>
<dbReference type="InterPro" id="IPR013154">
    <property type="entry name" value="ADH-like_N"/>
</dbReference>
<dbReference type="Pfam" id="PF00107">
    <property type="entry name" value="ADH_zinc_N"/>
    <property type="match status" value="1"/>
</dbReference>
<feature type="domain" description="Enoyl reductase (ER)" evidence="5">
    <location>
        <begin position="10"/>
        <end position="303"/>
    </location>
</feature>
<dbReference type="SMART" id="SM00829">
    <property type="entry name" value="PKS_ER"/>
    <property type="match status" value="1"/>
</dbReference>
<reference evidence="6 7" key="1">
    <citation type="submission" date="2015-06" db="EMBL/GenBank/DDBJ databases">
        <title>Draft genome sequence of beer spoilage bacterium Megasphaera cerevisiae type strain 20462.</title>
        <authorList>
            <person name="Kutumbaka K."/>
            <person name="Pasmowitz J."/>
            <person name="Mategko J."/>
            <person name="Reyes D."/>
            <person name="Friedrich A."/>
            <person name="Han S."/>
            <person name="Martens-Habbena W."/>
            <person name="Neal-McKinney J."/>
            <person name="Janagama H.K."/>
            <person name="Nadala C."/>
            <person name="Samadpour M."/>
        </authorList>
    </citation>
    <scope>NUCLEOTIDE SEQUENCE [LARGE SCALE GENOMIC DNA]</scope>
    <source>
        <strain evidence="6 7">DSM 20462</strain>
    </source>
</reference>
<dbReference type="EMBL" id="LEKT01000001">
    <property type="protein sequence ID" value="KMO87829.1"/>
    <property type="molecule type" value="Genomic_DNA"/>
</dbReference>
<accession>A0A0J6WYU3</accession>
<dbReference type="InterPro" id="IPR013149">
    <property type="entry name" value="ADH-like_C"/>
</dbReference>
<dbReference type="Gene3D" id="3.90.180.10">
    <property type="entry name" value="Medium-chain alcohol dehydrogenases, catalytic domain"/>
    <property type="match status" value="1"/>
</dbReference>
<name>A0A0J6WYU3_9FIRM</name>
<evidence type="ECO:0000313" key="7">
    <source>
        <dbReference type="Proteomes" id="UP000036503"/>
    </source>
</evidence>
<evidence type="ECO:0000313" key="6">
    <source>
        <dbReference type="EMBL" id="KMO87829.1"/>
    </source>
</evidence>
<dbReference type="Gene3D" id="3.40.50.720">
    <property type="entry name" value="NAD(P)-binding Rossmann-like Domain"/>
    <property type="match status" value="1"/>
</dbReference>
<dbReference type="PANTHER" id="PTHR43401">
    <property type="entry name" value="L-THREONINE 3-DEHYDROGENASE"/>
    <property type="match status" value="1"/>
</dbReference>
<keyword evidence="1 4" id="KW-0479">Metal-binding</keyword>
<dbReference type="RefSeq" id="WP_048512787.1">
    <property type="nucleotide sequence ID" value="NZ_FUXD01000005.1"/>
</dbReference>
<comment type="cofactor">
    <cofactor evidence="4">
        <name>Zn(2+)</name>
        <dbReference type="ChEBI" id="CHEBI:29105"/>
    </cofactor>
</comment>
<keyword evidence="3" id="KW-0560">Oxidoreductase</keyword>
<evidence type="ECO:0000256" key="4">
    <source>
        <dbReference type="RuleBase" id="RU361277"/>
    </source>
</evidence>
<dbReference type="PANTHER" id="PTHR43401:SF2">
    <property type="entry name" value="L-THREONINE 3-DEHYDROGENASE"/>
    <property type="match status" value="1"/>
</dbReference>
<dbReference type="InParanoid" id="A0A0J6WYU3"/>
<evidence type="ECO:0000256" key="1">
    <source>
        <dbReference type="ARBA" id="ARBA00022723"/>
    </source>
</evidence>
<dbReference type="OrthoDB" id="9769198at2"/>
<protein>
    <submittedName>
        <fullName evidence="6">Alcohol dehydrogenase</fullName>
    </submittedName>
</protein>
<evidence type="ECO:0000256" key="3">
    <source>
        <dbReference type="ARBA" id="ARBA00023002"/>
    </source>
</evidence>
<dbReference type="STRING" id="39029.BSR42_02810"/>
<dbReference type="PATRIC" id="fig|1122219.3.peg.18"/>
<organism evidence="6 7">
    <name type="scientific">Megasphaera cerevisiae DSM 20462</name>
    <dbReference type="NCBI Taxonomy" id="1122219"/>
    <lineage>
        <taxon>Bacteria</taxon>
        <taxon>Bacillati</taxon>
        <taxon>Bacillota</taxon>
        <taxon>Negativicutes</taxon>
        <taxon>Veillonellales</taxon>
        <taxon>Veillonellaceae</taxon>
        <taxon>Megasphaera</taxon>
    </lineage>
</organism>
<keyword evidence="2 4" id="KW-0862">Zinc</keyword>
<gene>
    <name evidence="6" type="ORF">AB840_00080</name>
</gene>
<dbReference type="SUPFAM" id="SSF50129">
    <property type="entry name" value="GroES-like"/>
    <property type="match status" value="1"/>
</dbReference>
<dbReference type="InterPro" id="IPR020843">
    <property type="entry name" value="ER"/>
</dbReference>
<dbReference type="SUPFAM" id="SSF51735">
    <property type="entry name" value="NAD(P)-binding Rossmann-fold domains"/>
    <property type="match status" value="1"/>
</dbReference>
<evidence type="ECO:0000256" key="2">
    <source>
        <dbReference type="ARBA" id="ARBA00022833"/>
    </source>
</evidence>
<dbReference type="InterPro" id="IPR036291">
    <property type="entry name" value="NAD(P)-bd_dom_sf"/>
</dbReference>